<name>A0A543BQN1_9MICO</name>
<feature type="domain" description="PglD N-terminal" evidence="5">
    <location>
        <begin position="4"/>
        <end position="89"/>
    </location>
</feature>
<evidence type="ECO:0000256" key="1">
    <source>
        <dbReference type="ARBA" id="ARBA00022679"/>
    </source>
</evidence>
<dbReference type="AlphaFoldDB" id="A0A543BQN1"/>
<dbReference type="PANTHER" id="PTHR43300:SF7">
    <property type="entry name" value="UDP-N-ACETYLBACILLOSAMINE N-ACETYLTRANSFERASE"/>
    <property type="match status" value="1"/>
</dbReference>
<feature type="active site" description="Proton acceptor" evidence="3">
    <location>
        <position position="145"/>
    </location>
</feature>
<dbReference type="RefSeq" id="WP_141872925.1">
    <property type="nucleotide sequence ID" value="NZ_VFOX01000001.1"/>
</dbReference>
<dbReference type="OrthoDB" id="708224at2"/>
<evidence type="ECO:0000313" key="6">
    <source>
        <dbReference type="EMBL" id="TQL87141.1"/>
    </source>
</evidence>
<accession>A0A543BQN1</accession>
<organism evidence="6 7">
    <name type="scientific">Microbacterium saperdae</name>
    <dbReference type="NCBI Taxonomy" id="69368"/>
    <lineage>
        <taxon>Bacteria</taxon>
        <taxon>Bacillati</taxon>
        <taxon>Actinomycetota</taxon>
        <taxon>Actinomycetes</taxon>
        <taxon>Micrococcales</taxon>
        <taxon>Microbacteriaceae</taxon>
        <taxon>Microbacterium</taxon>
    </lineage>
</organism>
<protein>
    <recommendedName>
        <fullName evidence="5">PglD N-terminal domain-containing protein</fullName>
    </recommendedName>
</protein>
<evidence type="ECO:0000259" key="5">
    <source>
        <dbReference type="Pfam" id="PF17836"/>
    </source>
</evidence>
<feature type="binding site" evidence="4">
    <location>
        <position position="78"/>
    </location>
    <ligand>
        <name>substrate</name>
    </ligand>
</feature>
<proteinExistence type="predicted"/>
<evidence type="ECO:0000313" key="7">
    <source>
        <dbReference type="Proteomes" id="UP000317209"/>
    </source>
</evidence>
<dbReference type="InterPro" id="IPR018357">
    <property type="entry name" value="Hexapep_transf_CS"/>
</dbReference>
<gene>
    <name evidence="6" type="ORF">FB560_2808</name>
</gene>
<dbReference type="CDD" id="cd03360">
    <property type="entry name" value="LbH_AT_putative"/>
    <property type="match status" value="1"/>
</dbReference>
<dbReference type="GO" id="GO:0016740">
    <property type="term" value="F:transferase activity"/>
    <property type="evidence" value="ECO:0007669"/>
    <property type="project" value="UniProtKB-KW"/>
</dbReference>
<dbReference type="NCBIfam" id="TIGR03570">
    <property type="entry name" value="NeuD_NnaD"/>
    <property type="match status" value="1"/>
</dbReference>
<dbReference type="InterPro" id="IPR020019">
    <property type="entry name" value="AcTrfase_PglD-like"/>
</dbReference>
<dbReference type="Proteomes" id="UP000317209">
    <property type="component" value="Unassembled WGS sequence"/>
</dbReference>
<evidence type="ECO:0000256" key="4">
    <source>
        <dbReference type="PIRSR" id="PIRSR620019-2"/>
    </source>
</evidence>
<dbReference type="InterPro" id="IPR011004">
    <property type="entry name" value="Trimer_LpxA-like_sf"/>
</dbReference>
<keyword evidence="2" id="KW-0677">Repeat</keyword>
<evidence type="ECO:0000256" key="2">
    <source>
        <dbReference type="ARBA" id="ARBA00022737"/>
    </source>
</evidence>
<dbReference type="PROSITE" id="PS00101">
    <property type="entry name" value="HEXAPEP_TRANSFERASES"/>
    <property type="match status" value="1"/>
</dbReference>
<feature type="site" description="Increases basicity of active site His" evidence="3">
    <location>
        <position position="146"/>
    </location>
</feature>
<dbReference type="PANTHER" id="PTHR43300">
    <property type="entry name" value="ACETYLTRANSFERASE"/>
    <property type="match status" value="1"/>
</dbReference>
<keyword evidence="1" id="KW-0808">Transferase</keyword>
<sequence>MTERVVVVGAGGFGRETLDVIEALIAAGASIQVLGVLDAAPRDADLDQLTKRGIPYLGTEAEWLPGATGDERYIVAVGAPAVRRRVAARFSDAGLRAATVIHPSAVIGSQSRIGDGVVITSGVQVSTNVTLGDHVHLNPASVIGHDAVLSDFVSVNPGAIVSGNVDVRSGVLLGAGSVVLQGLAVGAGATVGASACVTKDVEAGTTVVGVPARDVALRPLAGG</sequence>
<dbReference type="Gene3D" id="2.160.10.10">
    <property type="entry name" value="Hexapeptide repeat proteins"/>
    <property type="match status" value="1"/>
</dbReference>
<dbReference type="Gene3D" id="3.40.50.20">
    <property type="match status" value="1"/>
</dbReference>
<dbReference type="InterPro" id="IPR041561">
    <property type="entry name" value="PglD_N"/>
</dbReference>
<dbReference type="SUPFAM" id="SSF51161">
    <property type="entry name" value="Trimeric LpxA-like enzymes"/>
    <property type="match status" value="1"/>
</dbReference>
<keyword evidence="7" id="KW-1185">Reference proteome</keyword>
<comment type="caution">
    <text evidence="6">The sequence shown here is derived from an EMBL/GenBank/DDBJ whole genome shotgun (WGS) entry which is preliminary data.</text>
</comment>
<evidence type="ECO:0000256" key="3">
    <source>
        <dbReference type="PIRSR" id="PIRSR620019-1"/>
    </source>
</evidence>
<dbReference type="InterPro" id="IPR050179">
    <property type="entry name" value="Trans_hexapeptide_repeat"/>
</dbReference>
<reference evidence="6 7" key="1">
    <citation type="submission" date="2019-06" db="EMBL/GenBank/DDBJ databases">
        <title>Sequencing the genomes of 1000 actinobacteria strains.</title>
        <authorList>
            <person name="Klenk H.-P."/>
        </authorList>
    </citation>
    <scope>NUCLEOTIDE SEQUENCE [LARGE SCALE GENOMIC DNA]</scope>
    <source>
        <strain evidence="6 7">DSM 20169</strain>
    </source>
</reference>
<dbReference type="EMBL" id="VFOX01000001">
    <property type="protein sequence ID" value="TQL87141.1"/>
    <property type="molecule type" value="Genomic_DNA"/>
</dbReference>
<dbReference type="Pfam" id="PF17836">
    <property type="entry name" value="PglD_N"/>
    <property type="match status" value="1"/>
</dbReference>